<feature type="region of interest" description="Disordered" evidence="2">
    <location>
        <begin position="378"/>
        <end position="412"/>
    </location>
</feature>
<feature type="region of interest" description="Disordered" evidence="2">
    <location>
        <begin position="325"/>
        <end position="361"/>
    </location>
</feature>
<dbReference type="AlphaFoldDB" id="A0ABC8ULL4"/>
<comment type="similarity">
    <text evidence="1">Belongs to the LOB domain-containing protein family.</text>
</comment>
<name>A0ABC8ULL4_9AQUA</name>
<feature type="compositionally biased region" description="Polar residues" evidence="2">
    <location>
        <begin position="399"/>
        <end position="412"/>
    </location>
</feature>
<gene>
    <name evidence="4" type="ORF">ILEXP_LOCUS51992</name>
</gene>
<dbReference type="Pfam" id="PF03195">
    <property type="entry name" value="LOB"/>
    <property type="match status" value="1"/>
</dbReference>
<evidence type="ECO:0000313" key="4">
    <source>
        <dbReference type="EMBL" id="CAK9181883.1"/>
    </source>
</evidence>
<evidence type="ECO:0000313" key="5">
    <source>
        <dbReference type="Proteomes" id="UP001642360"/>
    </source>
</evidence>
<organism evidence="4 5">
    <name type="scientific">Ilex paraguariensis</name>
    <name type="common">yerba mate</name>
    <dbReference type="NCBI Taxonomy" id="185542"/>
    <lineage>
        <taxon>Eukaryota</taxon>
        <taxon>Viridiplantae</taxon>
        <taxon>Streptophyta</taxon>
        <taxon>Embryophyta</taxon>
        <taxon>Tracheophyta</taxon>
        <taxon>Spermatophyta</taxon>
        <taxon>Magnoliopsida</taxon>
        <taxon>eudicotyledons</taxon>
        <taxon>Gunneridae</taxon>
        <taxon>Pentapetalae</taxon>
        <taxon>asterids</taxon>
        <taxon>campanulids</taxon>
        <taxon>Aquifoliales</taxon>
        <taxon>Aquifoliaceae</taxon>
        <taxon>Ilex</taxon>
    </lineage>
</organism>
<dbReference type="EMBL" id="CAUOFW020008168">
    <property type="protein sequence ID" value="CAK9181883.1"/>
    <property type="molecule type" value="Genomic_DNA"/>
</dbReference>
<evidence type="ECO:0000256" key="2">
    <source>
        <dbReference type="SAM" id="MobiDB-lite"/>
    </source>
</evidence>
<evidence type="ECO:0000259" key="3">
    <source>
        <dbReference type="PROSITE" id="PS50891"/>
    </source>
</evidence>
<dbReference type="Proteomes" id="UP001642360">
    <property type="component" value="Unassembled WGS sequence"/>
</dbReference>
<feature type="domain" description="LOB" evidence="3">
    <location>
        <begin position="14"/>
        <end position="114"/>
    </location>
</feature>
<dbReference type="PANTHER" id="PTHR31301:SF212">
    <property type="entry name" value="LOB DOMAIN-CONTAINING PROTEIN"/>
    <property type="match status" value="1"/>
</dbReference>
<comment type="caution">
    <text evidence="4">The sequence shown here is derived from an EMBL/GenBank/DDBJ whole genome shotgun (WGS) entry which is preliminary data.</text>
</comment>
<protein>
    <recommendedName>
        <fullName evidence="3">LOB domain-containing protein</fullName>
    </recommendedName>
</protein>
<feature type="region of interest" description="Disordered" evidence="2">
    <location>
        <begin position="203"/>
        <end position="236"/>
    </location>
</feature>
<accession>A0ABC8ULL4</accession>
<feature type="compositionally biased region" description="Polar residues" evidence="2">
    <location>
        <begin position="325"/>
        <end position="338"/>
    </location>
</feature>
<proteinExistence type="inferred from homology"/>
<evidence type="ECO:0000256" key="1">
    <source>
        <dbReference type="ARBA" id="ARBA00005474"/>
    </source>
</evidence>
<reference evidence="4 5" key="1">
    <citation type="submission" date="2024-02" db="EMBL/GenBank/DDBJ databases">
        <authorList>
            <person name="Vignale AGUSTIN F."/>
            <person name="Sosa J E."/>
            <person name="Modenutti C."/>
        </authorList>
    </citation>
    <scope>NUCLEOTIDE SEQUENCE [LARGE SCALE GENOMIC DNA]</scope>
</reference>
<dbReference type="PANTHER" id="PTHR31301">
    <property type="entry name" value="LOB DOMAIN-CONTAINING PROTEIN 4-RELATED"/>
    <property type="match status" value="1"/>
</dbReference>
<dbReference type="PROSITE" id="PS50891">
    <property type="entry name" value="LOB"/>
    <property type="match status" value="1"/>
</dbReference>
<sequence length="468" mass="52363">MSSSNIEEARRNRPSCASCKHQRKRCPANCVMAQHFPANRIDEFNAVQKIFGVANVTRKINEVGPEQDRAVASILWEATSWEKDPVDGPYGLYKMLEEENRLLKQQVTIQQAVQTVVEPPRIRAELMPIDEDREQTIARNSCQYGVWDGSTMLSQLGNLPESGDNIMNGAEVCSLTKFDEDNLSFIPNNGDLLESSVNSLISPVQRQQHREDQGRDGVAAPHNALPQGQGRDSHGRSVAAMYITGSYGRGVAAMYNTYGQERGTHGRGMPRMGPSLPPMVNHQPISLTIGEGHEKRDQVNQTPANIRFVDDQLYTTIYQSNGYGDINSDQMHESSATMETKEGHKKSSQVNQTPATVRSGENQLCTTIYQSNEHEHINSDQMHESSSTMETKEGHKKSSQVNQTPTTVGSGENQLCTTIYQSNVQTRESEMYTNLPPYLTPETSRLQWRQKTRDKGDLSAIFQQPLNF</sequence>
<keyword evidence="5" id="KW-1185">Reference proteome</keyword>
<dbReference type="InterPro" id="IPR004883">
    <property type="entry name" value="LOB"/>
</dbReference>
<feature type="compositionally biased region" description="Polar residues" evidence="2">
    <location>
        <begin position="348"/>
        <end position="361"/>
    </location>
</feature>